<protein>
    <submittedName>
        <fullName evidence="6">Nitrite reductase/ring-hydroxylating ferredoxin subunit</fullName>
    </submittedName>
</protein>
<evidence type="ECO:0000259" key="5">
    <source>
        <dbReference type="PROSITE" id="PS51296"/>
    </source>
</evidence>
<gene>
    <name evidence="6" type="ORF">ABIE19_002074</name>
</gene>
<keyword evidence="1" id="KW-0001">2Fe-2S</keyword>
<dbReference type="EMBL" id="JBEPTF010000002">
    <property type="protein sequence ID" value="MET4684144.1"/>
    <property type="molecule type" value="Genomic_DNA"/>
</dbReference>
<dbReference type="PANTHER" id="PTHR40261:SF1">
    <property type="entry name" value="RIESKE DOMAIN-CONTAINING PROTEIN"/>
    <property type="match status" value="1"/>
</dbReference>
<evidence type="ECO:0000256" key="4">
    <source>
        <dbReference type="ARBA" id="ARBA00023014"/>
    </source>
</evidence>
<comment type="caution">
    <text evidence="6">The sequence shown here is derived from an EMBL/GenBank/DDBJ whole genome shotgun (WGS) entry which is preliminary data.</text>
</comment>
<dbReference type="Pfam" id="PF00355">
    <property type="entry name" value="Rieske"/>
    <property type="match status" value="1"/>
</dbReference>
<evidence type="ECO:0000256" key="3">
    <source>
        <dbReference type="ARBA" id="ARBA00023004"/>
    </source>
</evidence>
<evidence type="ECO:0000256" key="1">
    <source>
        <dbReference type="ARBA" id="ARBA00022714"/>
    </source>
</evidence>
<name>A0ABV2RC30_9CAUL</name>
<dbReference type="PANTHER" id="PTHR40261">
    <property type="match status" value="1"/>
</dbReference>
<keyword evidence="4" id="KW-0411">Iron-sulfur</keyword>
<evidence type="ECO:0000256" key="2">
    <source>
        <dbReference type="ARBA" id="ARBA00022723"/>
    </source>
</evidence>
<dbReference type="SUPFAM" id="SSF50022">
    <property type="entry name" value="ISP domain"/>
    <property type="match status" value="1"/>
</dbReference>
<dbReference type="Proteomes" id="UP001549313">
    <property type="component" value="Unassembled WGS sequence"/>
</dbReference>
<organism evidence="6 7">
    <name type="scientific">Brevundimonas faecalis</name>
    <dbReference type="NCBI Taxonomy" id="947378"/>
    <lineage>
        <taxon>Bacteria</taxon>
        <taxon>Pseudomonadati</taxon>
        <taxon>Pseudomonadota</taxon>
        <taxon>Alphaproteobacteria</taxon>
        <taxon>Caulobacterales</taxon>
        <taxon>Caulobacteraceae</taxon>
        <taxon>Brevundimonas</taxon>
    </lineage>
</organism>
<dbReference type="Gene3D" id="2.102.10.10">
    <property type="entry name" value="Rieske [2Fe-2S] iron-sulphur domain"/>
    <property type="match status" value="1"/>
</dbReference>
<dbReference type="PROSITE" id="PS51296">
    <property type="entry name" value="RIESKE"/>
    <property type="match status" value="1"/>
</dbReference>
<keyword evidence="3" id="KW-0408">Iron</keyword>
<keyword evidence="7" id="KW-1185">Reference proteome</keyword>
<dbReference type="CDD" id="cd03467">
    <property type="entry name" value="Rieske"/>
    <property type="match status" value="1"/>
</dbReference>
<accession>A0ABV2RC30</accession>
<proteinExistence type="predicted"/>
<keyword evidence="2" id="KW-0479">Metal-binding</keyword>
<sequence>MSDTAEATPAPEERKRVWKTPPNVPLCLEADLADPGARGFVLQIGEAFFHGFVIRKDGQVAGWIDRCPHAGFPIAMELDRYLTPDGSLILCGWHGAAFEPLSGACVAGPCAGGKLTPWPVEARDGVIRTA</sequence>
<evidence type="ECO:0000313" key="7">
    <source>
        <dbReference type="Proteomes" id="UP001549313"/>
    </source>
</evidence>
<feature type="domain" description="Rieske" evidence="5">
    <location>
        <begin position="24"/>
        <end position="129"/>
    </location>
</feature>
<reference evidence="6 7" key="1">
    <citation type="submission" date="2024-06" db="EMBL/GenBank/DDBJ databases">
        <title>Sorghum-associated microbial communities from plants grown in Nebraska, USA.</title>
        <authorList>
            <person name="Schachtman D."/>
        </authorList>
    </citation>
    <scope>NUCLEOTIDE SEQUENCE [LARGE SCALE GENOMIC DNA]</scope>
    <source>
        <strain evidence="6 7">2814</strain>
    </source>
</reference>
<dbReference type="InterPro" id="IPR017941">
    <property type="entry name" value="Rieske_2Fe-2S"/>
</dbReference>
<evidence type="ECO:0000313" key="6">
    <source>
        <dbReference type="EMBL" id="MET4684144.1"/>
    </source>
</evidence>
<dbReference type="InterPro" id="IPR036922">
    <property type="entry name" value="Rieske_2Fe-2S_sf"/>
</dbReference>